<dbReference type="GO" id="GO:0010369">
    <property type="term" value="C:chromocenter"/>
    <property type="evidence" value="ECO:0007669"/>
    <property type="project" value="TreeGrafter"/>
</dbReference>
<reference evidence="4" key="1">
    <citation type="submission" date="2025-08" db="UniProtKB">
        <authorList>
            <consortium name="RefSeq"/>
        </authorList>
    </citation>
    <scope>IDENTIFICATION</scope>
</reference>
<sequence>MADRRKSLDLQKGSKISVTVVEALVDVIVVSLDFNSKVYQGALLDITNRSIKPFCTSPFSKADESAVEDEPMFALKMRHTYVASSRENEAPSNGGLKSGAGVKDKRARKVDQHVRMRKLRPRKTLCSNCQNKCEDMTSTSRASAKKNTAPLVSVIRGNEQRKFDQPTASGSEPALATPSQMSPSPWTEETPQTDVYASVAENALIKEELPSSAQMPEPEKEHAALRKRKVMDDNGKATKHDSSLLPAISPIIKISFNNPQGKGTVVKIPAKVAVANYEETTSDEGDREGNQDDQPKAMKRRRREVSAVPGNSETNKHHKRKTAKHKKKRHKNPSQDSCDSDGEEPMPIFPKAAVDVQGGVTQRTTRSSDETMKTGDVVWGKVMGFPWWPGKILSLGCEASSNELQSGEAHVSWFGSSTSSRILTSHLTPFLRDFKLRYNRRKRGPYKDAIRQAQQEAKARKMSL</sequence>
<evidence type="ECO:0000259" key="2">
    <source>
        <dbReference type="PROSITE" id="PS50812"/>
    </source>
</evidence>
<dbReference type="GeneID" id="100898491"/>
<dbReference type="SUPFAM" id="SSF63748">
    <property type="entry name" value="Tudor/PWWP/MBT"/>
    <property type="match status" value="1"/>
</dbReference>
<dbReference type="CDD" id="cd20140">
    <property type="entry name" value="PWWP_PWWP2"/>
    <property type="match status" value="1"/>
</dbReference>
<dbReference type="GO" id="GO:0005634">
    <property type="term" value="C:nucleus"/>
    <property type="evidence" value="ECO:0007669"/>
    <property type="project" value="TreeGrafter"/>
</dbReference>
<evidence type="ECO:0000313" key="4">
    <source>
        <dbReference type="RefSeq" id="XP_003739699.1"/>
    </source>
</evidence>
<gene>
    <name evidence="4" type="primary">LOC100898491</name>
</gene>
<keyword evidence="3" id="KW-1185">Reference proteome</keyword>
<feature type="compositionally biased region" description="Basic and acidic residues" evidence="1">
    <location>
        <begin position="287"/>
        <end position="296"/>
    </location>
</feature>
<dbReference type="SMART" id="SM00293">
    <property type="entry name" value="PWWP"/>
    <property type="match status" value="1"/>
</dbReference>
<protein>
    <submittedName>
        <fullName evidence="4">PWWP domain-containing protein 2A</fullName>
    </submittedName>
</protein>
<evidence type="ECO:0000313" key="3">
    <source>
        <dbReference type="Proteomes" id="UP000694867"/>
    </source>
</evidence>
<feature type="region of interest" description="Disordered" evidence="1">
    <location>
        <begin position="278"/>
        <end position="352"/>
    </location>
</feature>
<dbReference type="PANTHER" id="PTHR16112">
    <property type="entry name" value="METHYL-CPG BINDING PROTEIN, DROSOPHILA"/>
    <property type="match status" value="1"/>
</dbReference>
<dbReference type="InterPro" id="IPR000313">
    <property type="entry name" value="PWWP_dom"/>
</dbReference>
<feature type="region of interest" description="Disordered" evidence="1">
    <location>
        <begin position="155"/>
        <end position="190"/>
    </location>
</feature>
<feature type="domain" description="PWWP" evidence="2">
    <location>
        <begin position="374"/>
        <end position="433"/>
    </location>
</feature>
<evidence type="ECO:0000256" key="1">
    <source>
        <dbReference type="SAM" id="MobiDB-lite"/>
    </source>
</evidence>
<dbReference type="PROSITE" id="PS50812">
    <property type="entry name" value="PWWP"/>
    <property type="match status" value="1"/>
</dbReference>
<dbReference type="Proteomes" id="UP000694867">
    <property type="component" value="Unplaced"/>
</dbReference>
<feature type="compositionally biased region" description="Basic residues" evidence="1">
    <location>
        <begin position="316"/>
        <end position="332"/>
    </location>
</feature>
<name>A0AAJ6QPM7_9ACAR</name>
<dbReference type="KEGG" id="goe:100898491"/>
<accession>A0AAJ6QPM7</accession>
<dbReference type="AlphaFoldDB" id="A0AAJ6QPM7"/>
<dbReference type="PANTHER" id="PTHR16112:SF22">
    <property type="entry name" value="PWWP DOMAIN-CONTAINING 2B"/>
    <property type="match status" value="1"/>
</dbReference>
<dbReference type="Pfam" id="PF00855">
    <property type="entry name" value="PWWP"/>
    <property type="match status" value="1"/>
</dbReference>
<feature type="compositionally biased region" description="Polar residues" evidence="1">
    <location>
        <begin position="177"/>
        <end position="190"/>
    </location>
</feature>
<dbReference type="Gene3D" id="2.30.30.140">
    <property type="match status" value="1"/>
</dbReference>
<dbReference type="RefSeq" id="XP_003739699.1">
    <property type="nucleotide sequence ID" value="XM_003739651.2"/>
</dbReference>
<dbReference type="GO" id="GO:0003682">
    <property type="term" value="F:chromatin binding"/>
    <property type="evidence" value="ECO:0007669"/>
    <property type="project" value="TreeGrafter"/>
</dbReference>
<feature type="region of interest" description="Disordered" evidence="1">
    <location>
        <begin position="84"/>
        <end position="113"/>
    </location>
</feature>
<proteinExistence type="predicted"/>
<organism evidence="3 4">
    <name type="scientific">Galendromus occidentalis</name>
    <name type="common">western predatory mite</name>
    <dbReference type="NCBI Taxonomy" id="34638"/>
    <lineage>
        <taxon>Eukaryota</taxon>
        <taxon>Metazoa</taxon>
        <taxon>Ecdysozoa</taxon>
        <taxon>Arthropoda</taxon>
        <taxon>Chelicerata</taxon>
        <taxon>Arachnida</taxon>
        <taxon>Acari</taxon>
        <taxon>Parasitiformes</taxon>
        <taxon>Mesostigmata</taxon>
        <taxon>Gamasina</taxon>
        <taxon>Phytoseioidea</taxon>
        <taxon>Phytoseiidae</taxon>
        <taxon>Typhlodrominae</taxon>
        <taxon>Galendromus</taxon>
    </lineage>
</organism>